<evidence type="ECO:0000256" key="3">
    <source>
        <dbReference type="ARBA" id="ARBA00022960"/>
    </source>
</evidence>
<dbReference type="SUPFAM" id="SSF53681">
    <property type="entry name" value="Aspartate/glutamate racemase"/>
    <property type="match status" value="2"/>
</dbReference>
<feature type="active site" description="Proton donor/acceptor" evidence="7">
    <location>
        <position position="195"/>
    </location>
</feature>
<evidence type="ECO:0000256" key="5">
    <source>
        <dbReference type="ARBA" id="ARBA00023235"/>
    </source>
</evidence>
<keyword evidence="9" id="KW-1185">Reference proteome</keyword>
<dbReference type="GO" id="GO:0008881">
    <property type="term" value="F:glutamate racemase activity"/>
    <property type="evidence" value="ECO:0007669"/>
    <property type="project" value="UniProtKB-UniRule"/>
</dbReference>
<dbReference type="Gene3D" id="3.40.50.1860">
    <property type="match status" value="2"/>
</dbReference>
<reference evidence="8 9" key="1">
    <citation type="submission" date="2017-06" db="EMBL/GenBank/DDBJ databases">
        <title>Genome Sequencing of the methanotroph Methylovulum psychrotolerants str. HV10-M2 isolated from a high-altitude environment.</title>
        <authorList>
            <person name="Mateos-Rivera A."/>
        </authorList>
    </citation>
    <scope>NUCLEOTIDE SEQUENCE [LARGE SCALE GENOMIC DNA]</scope>
    <source>
        <strain evidence="8 9">HV10_M2</strain>
    </source>
</reference>
<dbReference type="EC" id="5.1.1.3" evidence="2 7"/>
<evidence type="ECO:0000256" key="4">
    <source>
        <dbReference type="ARBA" id="ARBA00022984"/>
    </source>
</evidence>
<protein>
    <recommendedName>
        <fullName evidence="2 7">Glutamate racemase</fullName>
        <ecNumber evidence="2 7">5.1.1.3</ecNumber>
    </recommendedName>
</protein>
<evidence type="ECO:0000313" key="8">
    <source>
        <dbReference type="EMBL" id="ASF48056.1"/>
    </source>
</evidence>
<dbReference type="InterPro" id="IPR033134">
    <property type="entry name" value="Asp/Glu_racemase_AS_2"/>
</dbReference>
<gene>
    <name evidence="7 8" type="primary">murI</name>
    <name evidence="8" type="ORF">CEK71_19375</name>
</gene>
<dbReference type="Proteomes" id="UP000197019">
    <property type="component" value="Chromosome"/>
</dbReference>
<dbReference type="HAMAP" id="MF_00258">
    <property type="entry name" value="Glu_racemase"/>
    <property type="match status" value="1"/>
</dbReference>
<feature type="binding site" evidence="7">
    <location>
        <begin position="196"/>
        <end position="197"/>
    </location>
    <ligand>
        <name>substrate</name>
    </ligand>
</feature>
<name>A0A1Z4C3C9_9GAMM</name>
<accession>A0A1Z4C3C9</accession>
<evidence type="ECO:0000256" key="2">
    <source>
        <dbReference type="ARBA" id="ARBA00013090"/>
    </source>
</evidence>
<comment type="similarity">
    <text evidence="7">Belongs to the aspartate/glutamate racemases family.</text>
</comment>
<comment type="pathway">
    <text evidence="7">Cell wall biogenesis; peptidoglycan biosynthesis.</text>
</comment>
<comment type="function">
    <text evidence="7">Provides the (R)-glutamate required for cell wall biosynthesis.</text>
</comment>
<comment type="catalytic activity">
    <reaction evidence="1 7">
        <text>L-glutamate = D-glutamate</text>
        <dbReference type="Rhea" id="RHEA:12813"/>
        <dbReference type="ChEBI" id="CHEBI:29985"/>
        <dbReference type="ChEBI" id="CHEBI:29986"/>
        <dbReference type="EC" id="5.1.1.3"/>
    </reaction>
</comment>
<dbReference type="InterPro" id="IPR001920">
    <property type="entry name" value="Asp/Glu_race"/>
</dbReference>
<feature type="binding site" evidence="7">
    <location>
        <begin position="54"/>
        <end position="55"/>
    </location>
    <ligand>
        <name>substrate</name>
    </ligand>
</feature>
<feature type="binding site" evidence="7">
    <location>
        <begin position="22"/>
        <end position="23"/>
    </location>
    <ligand>
        <name>substrate</name>
    </ligand>
</feature>
<keyword evidence="3 7" id="KW-0133">Cell shape</keyword>
<dbReference type="PROSITE" id="PS00923">
    <property type="entry name" value="ASP_GLU_RACEMASE_1"/>
    <property type="match status" value="1"/>
</dbReference>
<dbReference type="UniPathway" id="UPA00219"/>
<keyword evidence="6 7" id="KW-0961">Cell wall biogenesis/degradation</keyword>
<dbReference type="PANTHER" id="PTHR21198">
    <property type="entry name" value="GLUTAMATE RACEMASE"/>
    <property type="match status" value="1"/>
</dbReference>
<proteinExistence type="inferred from homology"/>
<evidence type="ECO:0000256" key="6">
    <source>
        <dbReference type="ARBA" id="ARBA00023316"/>
    </source>
</evidence>
<keyword evidence="5 7" id="KW-0413">Isomerase</keyword>
<dbReference type="PANTHER" id="PTHR21198:SF2">
    <property type="entry name" value="GLUTAMATE RACEMASE"/>
    <property type="match status" value="1"/>
</dbReference>
<evidence type="ECO:0000256" key="1">
    <source>
        <dbReference type="ARBA" id="ARBA00001602"/>
    </source>
</evidence>
<dbReference type="EMBL" id="CP022129">
    <property type="protein sequence ID" value="ASF48056.1"/>
    <property type="molecule type" value="Genomic_DNA"/>
</dbReference>
<dbReference type="RefSeq" id="WP_088620926.1">
    <property type="nucleotide sequence ID" value="NZ_CP022129.1"/>
</dbReference>
<dbReference type="GO" id="GO:0009252">
    <property type="term" value="P:peptidoglycan biosynthetic process"/>
    <property type="evidence" value="ECO:0007669"/>
    <property type="project" value="UniProtKB-UniRule"/>
</dbReference>
<sequence>MTTAKAHHIPVPSPTAPIGVFDSGVGGLSVLKAVRQALPQEHLLYVADSANAPYGDRHASFIEDRALAMAQFLVSANAKAIVVACNTATVVAIKKLRALYPLPIVAMEPAIKPAVELSQSRVVGVLATRRTLESPSVAQLCRLYGQDTRIMLQPCPGLVEQVERGDADSDFTRQLLEHYLAPLLSAGADTLVLGCTHYPFLEPQIRKLVGPGVAIVESSAAVARQLQHRLAGSLNPGDDTNIPQARFFTTGPADQAHALVSLLWGASVEVHSVC</sequence>
<dbReference type="OrthoDB" id="9801055at2"/>
<dbReference type="PROSITE" id="PS00924">
    <property type="entry name" value="ASP_GLU_RACEMASE_2"/>
    <property type="match status" value="1"/>
</dbReference>
<feature type="active site" description="Proton donor/acceptor" evidence="7">
    <location>
        <position position="85"/>
    </location>
</feature>
<dbReference type="InterPro" id="IPR015942">
    <property type="entry name" value="Asp/Glu/hydantoin_racemase"/>
</dbReference>
<dbReference type="Pfam" id="PF01177">
    <property type="entry name" value="Asp_Glu_race"/>
    <property type="match status" value="1"/>
</dbReference>
<dbReference type="NCBIfam" id="TIGR00067">
    <property type="entry name" value="glut_race"/>
    <property type="match status" value="1"/>
</dbReference>
<feature type="binding site" evidence="7">
    <location>
        <begin position="86"/>
        <end position="87"/>
    </location>
    <ligand>
        <name>substrate</name>
    </ligand>
</feature>
<dbReference type="FunFam" id="3.40.50.1860:FF:000001">
    <property type="entry name" value="Glutamate racemase"/>
    <property type="match status" value="1"/>
</dbReference>
<dbReference type="GO" id="GO:0071555">
    <property type="term" value="P:cell wall organization"/>
    <property type="evidence" value="ECO:0007669"/>
    <property type="project" value="UniProtKB-KW"/>
</dbReference>
<dbReference type="GO" id="GO:0008360">
    <property type="term" value="P:regulation of cell shape"/>
    <property type="evidence" value="ECO:0007669"/>
    <property type="project" value="UniProtKB-KW"/>
</dbReference>
<dbReference type="KEGG" id="mpsy:CEK71_19375"/>
<evidence type="ECO:0000313" key="9">
    <source>
        <dbReference type="Proteomes" id="UP000197019"/>
    </source>
</evidence>
<organism evidence="8 9">
    <name type="scientific">Methylovulum psychrotolerans</name>
    <dbReference type="NCBI Taxonomy" id="1704499"/>
    <lineage>
        <taxon>Bacteria</taxon>
        <taxon>Pseudomonadati</taxon>
        <taxon>Pseudomonadota</taxon>
        <taxon>Gammaproteobacteria</taxon>
        <taxon>Methylococcales</taxon>
        <taxon>Methylococcaceae</taxon>
        <taxon>Methylovulum</taxon>
    </lineage>
</organism>
<dbReference type="InterPro" id="IPR004391">
    <property type="entry name" value="Glu_race"/>
</dbReference>
<keyword evidence="4 7" id="KW-0573">Peptidoglycan synthesis</keyword>
<dbReference type="AlphaFoldDB" id="A0A1Z4C3C9"/>
<evidence type="ECO:0000256" key="7">
    <source>
        <dbReference type="HAMAP-Rule" id="MF_00258"/>
    </source>
</evidence>
<dbReference type="InterPro" id="IPR018187">
    <property type="entry name" value="Asp/Glu_racemase_AS_1"/>
</dbReference>